<organism evidence="1 2">
    <name type="scientific">Hypocrea atroviridis (strain ATCC 20476 / IMI 206040)</name>
    <name type="common">Trichoderma atroviride</name>
    <dbReference type="NCBI Taxonomy" id="452589"/>
    <lineage>
        <taxon>Eukaryota</taxon>
        <taxon>Fungi</taxon>
        <taxon>Dikarya</taxon>
        <taxon>Ascomycota</taxon>
        <taxon>Pezizomycotina</taxon>
        <taxon>Sordariomycetes</taxon>
        <taxon>Hypocreomycetidae</taxon>
        <taxon>Hypocreales</taxon>
        <taxon>Hypocreaceae</taxon>
        <taxon>Trichoderma</taxon>
    </lineage>
</organism>
<reference evidence="1 2" key="1">
    <citation type="journal article" date="2011" name="Genome Biol.">
        <title>Comparative genome sequence analysis underscores mycoparasitism as the ancestral life style of Trichoderma.</title>
        <authorList>
            <person name="Kubicek C.P."/>
            <person name="Herrera-Estrella A."/>
            <person name="Seidl-Seiboth V."/>
            <person name="Martinez D.A."/>
            <person name="Druzhinina I.S."/>
            <person name="Thon M."/>
            <person name="Zeilinger S."/>
            <person name="Casas-Flores S."/>
            <person name="Horwitz B.A."/>
            <person name="Mukherjee P.K."/>
            <person name="Mukherjee M."/>
            <person name="Kredics L."/>
            <person name="Alcaraz L.D."/>
            <person name="Aerts A."/>
            <person name="Antal Z."/>
            <person name="Atanasova L."/>
            <person name="Cervantes-Badillo M.G."/>
            <person name="Challacombe J."/>
            <person name="Chertkov O."/>
            <person name="McCluskey K."/>
            <person name="Coulpier F."/>
            <person name="Deshpande N."/>
            <person name="von Doehren H."/>
            <person name="Ebbole D.J."/>
            <person name="Esquivel-Naranjo E.U."/>
            <person name="Fekete E."/>
            <person name="Flipphi M."/>
            <person name="Glaser F."/>
            <person name="Gomez-Rodriguez E.Y."/>
            <person name="Gruber S."/>
            <person name="Han C."/>
            <person name="Henrissat B."/>
            <person name="Hermosa R."/>
            <person name="Hernandez-Onate M."/>
            <person name="Karaffa L."/>
            <person name="Kosti I."/>
            <person name="Le Crom S."/>
            <person name="Lindquist E."/>
            <person name="Lucas S."/>
            <person name="Luebeck M."/>
            <person name="Luebeck P.S."/>
            <person name="Margeot A."/>
            <person name="Metz B."/>
            <person name="Misra M."/>
            <person name="Nevalainen H."/>
            <person name="Omann M."/>
            <person name="Packer N."/>
            <person name="Perrone G."/>
            <person name="Uresti-Rivera E.E."/>
            <person name="Salamov A."/>
            <person name="Schmoll M."/>
            <person name="Seiboth B."/>
            <person name="Shapiro H."/>
            <person name="Sukno S."/>
            <person name="Tamayo-Ramos J.A."/>
            <person name="Tisch D."/>
            <person name="Wiest A."/>
            <person name="Wilkinson H.H."/>
            <person name="Zhang M."/>
            <person name="Coutinho P.M."/>
            <person name="Kenerley C.M."/>
            <person name="Monte E."/>
            <person name="Baker S.E."/>
            <person name="Grigoriev I.V."/>
        </authorList>
    </citation>
    <scope>NUCLEOTIDE SEQUENCE [LARGE SCALE GENOMIC DNA]</scope>
    <source>
        <strain evidence="2">ATCC 20476 / IMI 206040</strain>
    </source>
</reference>
<protein>
    <submittedName>
        <fullName evidence="1">Uncharacterized protein</fullName>
    </submittedName>
</protein>
<dbReference type="HOGENOM" id="CLU_2306520_0_0_1"/>
<dbReference type="AlphaFoldDB" id="G9NF00"/>
<keyword evidence="2" id="KW-1185">Reference proteome</keyword>
<accession>G9NF00</accession>
<dbReference type="Proteomes" id="UP000005426">
    <property type="component" value="Unassembled WGS sequence"/>
</dbReference>
<sequence length="100" mass="11224">MGSTEQEESSYFWQSDIFSSWSGPCLVNDAEMMMRPFIKAYLGKHMKPGASHNICRAPAGYIMHNAGTCQAGTAFYSLLFVVLCSLEVQERERVVSTAYR</sequence>
<comment type="caution">
    <text evidence="1">The sequence shown here is derived from an EMBL/GenBank/DDBJ whole genome shotgun (WGS) entry which is preliminary data.</text>
</comment>
<proteinExistence type="predicted"/>
<gene>
    <name evidence="1" type="ORF">TRIATDRAFT_296945</name>
</gene>
<evidence type="ECO:0000313" key="1">
    <source>
        <dbReference type="EMBL" id="EHK50519.1"/>
    </source>
</evidence>
<evidence type="ECO:0000313" key="2">
    <source>
        <dbReference type="Proteomes" id="UP000005426"/>
    </source>
</evidence>
<name>G9NF00_HYPAI</name>
<dbReference type="EMBL" id="ABDG02000013">
    <property type="protein sequence ID" value="EHK50519.1"/>
    <property type="molecule type" value="Genomic_DNA"/>
</dbReference>